<dbReference type="PROSITE" id="PS51257">
    <property type="entry name" value="PROKAR_LIPOPROTEIN"/>
    <property type="match status" value="1"/>
</dbReference>
<sequence>MKLFFYRFVALTGLFLTSCVNLKTVNTFGSSAVTGLQQGSTVPATFTSVYTERTLADSLSRHPFNRIPLIGPEFTSSIRQDSLRSYQLADSLTLAVTGLLADYFQAIADFSATGSTFTPVRLKSAAFDQYLQGSRLKLSPDQTAAANRLVNLLGSAATNTYRRRKLSILITKSHDDAQQVLSALVFAYERLADVVEISRDQAYGHYRNLLIQDPALTYSQKRELAQKWLNTSKTIDQTRQTILTYVQTLKTIQAGYREVYKNRYLLKSKALIANIDPYLSRLKALKADLEQLNLTNGRLNP</sequence>
<dbReference type="OrthoDB" id="933618at2"/>
<comment type="caution">
    <text evidence="2">The sequence shown here is derived from an EMBL/GenBank/DDBJ whole genome shotgun (WGS) entry which is preliminary data.</text>
</comment>
<evidence type="ECO:0008006" key="4">
    <source>
        <dbReference type="Google" id="ProtNLM"/>
    </source>
</evidence>
<organism evidence="2 3">
    <name type="scientific">Fibrisoma montanum</name>
    <dbReference type="NCBI Taxonomy" id="2305895"/>
    <lineage>
        <taxon>Bacteria</taxon>
        <taxon>Pseudomonadati</taxon>
        <taxon>Bacteroidota</taxon>
        <taxon>Cytophagia</taxon>
        <taxon>Cytophagales</taxon>
        <taxon>Spirosomataceae</taxon>
        <taxon>Fibrisoma</taxon>
    </lineage>
</organism>
<dbReference type="RefSeq" id="WP_119667882.1">
    <property type="nucleotide sequence ID" value="NZ_QXED01000003.1"/>
</dbReference>
<reference evidence="2 3" key="1">
    <citation type="submission" date="2018-08" db="EMBL/GenBank/DDBJ databases">
        <title>Fibrisoma montanum sp. nov., isolated from Danxia mountain soil.</title>
        <authorList>
            <person name="Huang Y."/>
        </authorList>
    </citation>
    <scope>NUCLEOTIDE SEQUENCE [LARGE SCALE GENOMIC DNA]</scope>
    <source>
        <strain evidence="2 3">HYT19</strain>
    </source>
</reference>
<evidence type="ECO:0000313" key="2">
    <source>
        <dbReference type="EMBL" id="RIV23667.1"/>
    </source>
</evidence>
<feature type="signal peptide" evidence="1">
    <location>
        <begin position="1"/>
        <end position="22"/>
    </location>
</feature>
<proteinExistence type="predicted"/>
<evidence type="ECO:0000313" key="3">
    <source>
        <dbReference type="Proteomes" id="UP000283523"/>
    </source>
</evidence>
<dbReference type="EMBL" id="QXED01000003">
    <property type="protein sequence ID" value="RIV23667.1"/>
    <property type="molecule type" value="Genomic_DNA"/>
</dbReference>
<accession>A0A418MBC2</accession>
<name>A0A418MBC2_9BACT</name>
<keyword evidence="3" id="KW-1185">Reference proteome</keyword>
<keyword evidence="1" id="KW-0732">Signal</keyword>
<protein>
    <recommendedName>
        <fullName evidence="4">DUF3829 domain-containing protein</fullName>
    </recommendedName>
</protein>
<dbReference type="Proteomes" id="UP000283523">
    <property type="component" value="Unassembled WGS sequence"/>
</dbReference>
<gene>
    <name evidence="2" type="ORF">DYU11_11845</name>
</gene>
<feature type="chain" id="PRO_5019226648" description="DUF3829 domain-containing protein" evidence="1">
    <location>
        <begin position="23"/>
        <end position="301"/>
    </location>
</feature>
<evidence type="ECO:0000256" key="1">
    <source>
        <dbReference type="SAM" id="SignalP"/>
    </source>
</evidence>
<dbReference type="AlphaFoldDB" id="A0A418MBC2"/>